<evidence type="ECO:0000313" key="3">
    <source>
        <dbReference type="Proteomes" id="UP001595648"/>
    </source>
</evidence>
<dbReference type="EMBL" id="JBHRVD010000001">
    <property type="protein sequence ID" value="MFC3322498.1"/>
    <property type="molecule type" value="Genomic_DNA"/>
</dbReference>
<dbReference type="RefSeq" id="WP_378979067.1">
    <property type="nucleotide sequence ID" value="NZ_JBHRVD010000001.1"/>
</dbReference>
<dbReference type="Proteomes" id="UP001595648">
    <property type="component" value="Unassembled WGS sequence"/>
</dbReference>
<dbReference type="InterPro" id="IPR031807">
    <property type="entry name" value="HicB-like"/>
</dbReference>
<dbReference type="Gene3D" id="3.30.160.250">
    <property type="match status" value="1"/>
</dbReference>
<gene>
    <name evidence="2" type="ORF">ACFOJ9_11985</name>
</gene>
<protein>
    <submittedName>
        <fullName evidence="2">Type II toxin-antitoxin system HicB family antitoxin</fullName>
    </submittedName>
</protein>
<sequence length="136" mass="14835">MRSLRYIAFIHKDPDSIYGVSFPDMPGCISAGDTIDEAVRNAVEALSGHVRMLEADDDPVPPPRDFDAIMSDPELAEDRDGAMTTVIPLIRDRGSTTRINVSFDLGLLEAIDATARERGQTRSAFLASAARKDIVD</sequence>
<proteinExistence type="predicted"/>
<dbReference type="InterPro" id="IPR051404">
    <property type="entry name" value="TA_system_antitoxin"/>
</dbReference>
<dbReference type="Pfam" id="PF15919">
    <property type="entry name" value="HicB_lk_antitox"/>
    <property type="match status" value="1"/>
</dbReference>
<dbReference type="PANTHER" id="PTHR34504:SF2">
    <property type="entry name" value="UPF0150 PROTEIN SSL0259"/>
    <property type="match status" value="1"/>
</dbReference>
<dbReference type="InterPro" id="IPR035069">
    <property type="entry name" value="TTHA1013/TTHA0281-like"/>
</dbReference>
<evidence type="ECO:0000313" key="2">
    <source>
        <dbReference type="EMBL" id="MFC3322498.1"/>
    </source>
</evidence>
<accession>A0ABV7MLQ8</accession>
<reference evidence="3" key="1">
    <citation type="journal article" date="2019" name="Int. J. Syst. Evol. Microbiol.">
        <title>The Global Catalogue of Microorganisms (GCM) 10K type strain sequencing project: providing services to taxonomists for standard genome sequencing and annotation.</title>
        <authorList>
            <consortium name="The Broad Institute Genomics Platform"/>
            <consortium name="The Broad Institute Genome Sequencing Center for Infectious Disease"/>
            <person name="Wu L."/>
            <person name="Ma J."/>
        </authorList>
    </citation>
    <scope>NUCLEOTIDE SEQUENCE [LARGE SCALE GENOMIC DNA]</scope>
    <source>
        <strain evidence="3">ICMP 19515</strain>
    </source>
</reference>
<organism evidence="2 3">
    <name type="scientific">Mesorhizobium cantuariense</name>
    <dbReference type="NCBI Taxonomy" id="1300275"/>
    <lineage>
        <taxon>Bacteria</taxon>
        <taxon>Pseudomonadati</taxon>
        <taxon>Pseudomonadota</taxon>
        <taxon>Alphaproteobacteria</taxon>
        <taxon>Hyphomicrobiales</taxon>
        <taxon>Phyllobacteriaceae</taxon>
        <taxon>Mesorhizobium</taxon>
    </lineage>
</organism>
<evidence type="ECO:0000259" key="1">
    <source>
        <dbReference type="Pfam" id="PF15919"/>
    </source>
</evidence>
<dbReference type="SUPFAM" id="SSF143100">
    <property type="entry name" value="TTHA1013/TTHA0281-like"/>
    <property type="match status" value="1"/>
</dbReference>
<feature type="domain" description="HicB-like antitoxin of toxin-antitoxin system" evidence="1">
    <location>
        <begin position="6"/>
        <end position="130"/>
    </location>
</feature>
<keyword evidence="3" id="KW-1185">Reference proteome</keyword>
<dbReference type="PANTHER" id="PTHR34504">
    <property type="entry name" value="ANTITOXIN HICB"/>
    <property type="match status" value="1"/>
</dbReference>
<comment type="caution">
    <text evidence="2">The sequence shown here is derived from an EMBL/GenBank/DDBJ whole genome shotgun (WGS) entry which is preliminary data.</text>
</comment>
<name>A0ABV7MLQ8_9HYPH</name>